<protein>
    <submittedName>
        <fullName evidence="2">Uncharacterized protein</fullName>
    </submittedName>
</protein>
<dbReference type="Proteomes" id="UP000823775">
    <property type="component" value="Unassembled WGS sequence"/>
</dbReference>
<gene>
    <name evidence="2" type="ORF">HAX54_049739</name>
</gene>
<evidence type="ECO:0000313" key="2">
    <source>
        <dbReference type="EMBL" id="MCD7462980.1"/>
    </source>
</evidence>
<evidence type="ECO:0000313" key="3">
    <source>
        <dbReference type="Proteomes" id="UP000823775"/>
    </source>
</evidence>
<keyword evidence="1" id="KW-0732">Signal</keyword>
<name>A0ABS8SVB2_DATST</name>
<sequence length="176" mass="20102">MAANKKNLSMTLVGDWWCHWLAAANGGWWFAGERGEWWCAALWLVEGRETKENMGPARGRSPISLEKMNGEAAGSRAVVRRWRERRRRLSLMVWQFSSQSWLENMVEDDGKRCFNGNILWLDDGEARKREKERKMEERAGSFAAEAAGSYGAAVVQCKFGEGEEKKERKKRATALG</sequence>
<reference evidence="2 3" key="1">
    <citation type="journal article" date="2021" name="BMC Genomics">
        <title>Datura genome reveals duplications of psychoactive alkaloid biosynthetic genes and high mutation rate following tissue culture.</title>
        <authorList>
            <person name="Rajewski A."/>
            <person name="Carter-House D."/>
            <person name="Stajich J."/>
            <person name="Litt A."/>
        </authorList>
    </citation>
    <scope>NUCLEOTIDE SEQUENCE [LARGE SCALE GENOMIC DNA]</scope>
    <source>
        <strain evidence="2">AR-01</strain>
    </source>
</reference>
<proteinExistence type="predicted"/>
<feature type="chain" id="PRO_5046190538" evidence="1">
    <location>
        <begin position="27"/>
        <end position="176"/>
    </location>
</feature>
<comment type="caution">
    <text evidence="2">The sequence shown here is derived from an EMBL/GenBank/DDBJ whole genome shotgun (WGS) entry which is preliminary data.</text>
</comment>
<accession>A0ABS8SVB2</accession>
<keyword evidence="3" id="KW-1185">Reference proteome</keyword>
<evidence type="ECO:0000256" key="1">
    <source>
        <dbReference type="SAM" id="SignalP"/>
    </source>
</evidence>
<dbReference type="EMBL" id="JACEIK010000851">
    <property type="protein sequence ID" value="MCD7462980.1"/>
    <property type="molecule type" value="Genomic_DNA"/>
</dbReference>
<organism evidence="2 3">
    <name type="scientific">Datura stramonium</name>
    <name type="common">Jimsonweed</name>
    <name type="synonym">Common thornapple</name>
    <dbReference type="NCBI Taxonomy" id="4076"/>
    <lineage>
        <taxon>Eukaryota</taxon>
        <taxon>Viridiplantae</taxon>
        <taxon>Streptophyta</taxon>
        <taxon>Embryophyta</taxon>
        <taxon>Tracheophyta</taxon>
        <taxon>Spermatophyta</taxon>
        <taxon>Magnoliopsida</taxon>
        <taxon>eudicotyledons</taxon>
        <taxon>Gunneridae</taxon>
        <taxon>Pentapetalae</taxon>
        <taxon>asterids</taxon>
        <taxon>lamiids</taxon>
        <taxon>Solanales</taxon>
        <taxon>Solanaceae</taxon>
        <taxon>Solanoideae</taxon>
        <taxon>Datureae</taxon>
        <taxon>Datura</taxon>
    </lineage>
</organism>
<feature type="signal peptide" evidence="1">
    <location>
        <begin position="1"/>
        <end position="26"/>
    </location>
</feature>